<reference evidence="2 3" key="1">
    <citation type="journal article" date="2013" name="Genome Announc.">
        <title>Draft Genome Sequence for Desulfovibrio africanus Strain PCS.</title>
        <authorList>
            <person name="Brown S.D."/>
            <person name="Utturkar S.M."/>
            <person name="Arkin A.P."/>
            <person name="Deutschbauer A.M."/>
            <person name="Elias D.A."/>
            <person name="Hazen T.C."/>
            <person name="Chakraborty R."/>
        </authorList>
    </citation>
    <scope>NUCLEOTIDE SEQUENCE [LARGE SCALE GENOMIC DNA]</scope>
    <source>
        <strain evidence="2 3">PCS</strain>
    </source>
</reference>
<keyword evidence="1" id="KW-0472">Membrane</keyword>
<evidence type="ECO:0000313" key="3">
    <source>
        <dbReference type="Proteomes" id="UP000011922"/>
    </source>
</evidence>
<protein>
    <submittedName>
        <fullName evidence="2">Uncharacterized protein</fullName>
    </submittedName>
</protein>
<feature type="transmembrane region" description="Helical" evidence="1">
    <location>
        <begin position="218"/>
        <end position="240"/>
    </location>
</feature>
<feature type="transmembrane region" description="Helical" evidence="1">
    <location>
        <begin position="294"/>
        <end position="317"/>
    </location>
</feature>
<feature type="transmembrane region" description="Helical" evidence="1">
    <location>
        <begin position="135"/>
        <end position="161"/>
    </location>
</feature>
<accession>M5PXL2</accession>
<feature type="transmembrane region" description="Helical" evidence="1">
    <location>
        <begin position="16"/>
        <end position="41"/>
    </location>
</feature>
<feature type="transmembrane region" description="Helical" evidence="1">
    <location>
        <begin position="260"/>
        <end position="282"/>
    </location>
</feature>
<proteinExistence type="predicted"/>
<dbReference type="EMBL" id="AOSV01000003">
    <property type="protein sequence ID" value="EMG38720.1"/>
    <property type="molecule type" value="Genomic_DNA"/>
</dbReference>
<feature type="transmembrane region" description="Helical" evidence="1">
    <location>
        <begin position="181"/>
        <end position="206"/>
    </location>
</feature>
<evidence type="ECO:0000256" key="1">
    <source>
        <dbReference type="SAM" id="Phobius"/>
    </source>
</evidence>
<dbReference type="Proteomes" id="UP000011922">
    <property type="component" value="Unassembled WGS sequence"/>
</dbReference>
<keyword evidence="1" id="KW-0812">Transmembrane</keyword>
<feature type="transmembrane region" description="Helical" evidence="1">
    <location>
        <begin position="62"/>
        <end position="81"/>
    </location>
</feature>
<dbReference type="AlphaFoldDB" id="M5PXL2"/>
<keyword evidence="1" id="KW-1133">Transmembrane helix</keyword>
<comment type="caution">
    <text evidence="2">The sequence shown here is derived from an EMBL/GenBank/DDBJ whole genome shotgun (WGS) entry which is preliminary data.</text>
</comment>
<sequence length="319" mass="34296">MLEEKHMPLSADLTTLALWAALAALALLAWLSALGSPVLSASAEILADVRSKVFYHKFAQQMSKAGLIWLLVALLLTGLVMALRKAETSMLLSFLNEQPMLLLPLVIALALLISFALLHAMTWRGLKESRGLHKLLGLLAALASLASIWFALSLCRLLAILNRADPAIVIQDHFLIPATAPFWLLLGLVVMLALACASGLGLAYIVMRRNKDDWGRDYYGFALRLGAGWTLLSLGLQAGFLGWLASVHLLAGLALAADPILRAGVIATASALLVAMLAYLFVWRSDTPLRHKPVIGLAVLLLLLMLAGLCLAGFQLLGL</sequence>
<evidence type="ECO:0000313" key="2">
    <source>
        <dbReference type="EMBL" id="EMG38720.1"/>
    </source>
</evidence>
<feature type="transmembrane region" description="Helical" evidence="1">
    <location>
        <begin position="101"/>
        <end position="123"/>
    </location>
</feature>
<dbReference type="OrthoDB" id="5471546at2"/>
<name>M5PXL2_DESAF</name>
<gene>
    <name evidence="2" type="ORF">PCS_00351</name>
</gene>
<organism evidence="2 3">
    <name type="scientific">Desulfocurvibacter africanus PCS</name>
    <dbReference type="NCBI Taxonomy" id="1262666"/>
    <lineage>
        <taxon>Bacteria</taxon>
        <taxon>Pseudomonadati</taxon>
        <taxon>Thermodesulfobacteriota</taxon>
        <taxon>Desulfovibrionia</taxon>
        <taxon>Desulfovibrionales</taxon>
        <taxon>Desulfovibrionaceae</taxon>
        <taxon>Desulfocurvibacter</taxon>
    </lineage>
</organism>
<dbReference type="PATRIC" id="fig|1262666.3.peg.351"/>